<name>A0A0E0PPN7_ORYRU</name>
<keyword evidence="4" id="KW-1185">Reference proteome</keyword>
<dbReference type="InterPro" id="IPR036298">
    <property type="entry name" value="Chalcone_isomerase_sf"/>
</dbReference>
<dbReference type="Proteomes" id="UP000008022">
    <property type="component" value="Unassembled WGS sequence"/>
</dbReference>
<evidence type="ECO:0000259" key="2">
    <source>
        <dbReference type="Pfam" id="PF02431"/>
    </source>
</evidence>
<proteinExistence type="inferred from homology"/>
<feature type="domain" description="Chalcone isomerase" evidence="2">
    <location>
        <begin position="50"/>
        <end position="86"/>
    </location>
</feature>
<dbReference type="Gene3D" id="1.10.890.20">
    <property type="match status" value="1"/>
</dbReference>
<dbReference type="Pfam" id="PF02431">
    <property type="entry name" value="Chalcone"/>
    <property type="match status" value="1"/>
</dbReference>
<dbReference type="InterPro" id="IPR016087">
    <property type="entry name" value="Chalcone_isomerase"/>
</dbReference>
<reference evidence="4" key="1">
    <citation type="submission" date="2013-06" db="EMBL/GenBank/DDBJ databases">
        <authorList>
            <person name="Zhao Q."/>
        </authorList>
    </citation>
    <scope>NUCLEOTIDE SEQUENCE</scope>
    <source>
        <strain evidence="4">cv. W1943</strain>
    </source>
</reference>
<protein>
    <recommendedName>
        <fullName evidence="1">Chalcone-flavonone isomerase family protein</fullName>
    </recommendedName>
</protein>
<comment type="similarity">
    <text evidence="1">Belongs to the chalcone isomerase family.</text>
</comment>
<reference evidence="3" key="2">
    <citation type="submission" date="2015-06" db="UniProtKB">
        <authorList>
            <consortium name="EnsemblPlants"/>
        </authorList>
    </citation>
    <scope>IDENTIFICATION</scope>
</reference>
<dbReference type="SUPFAM" id="SSF54626">
    <property type="entry name" value="Chalcone isomerase"/>
    <property type="match status" value="1"/>
</dbReference>
<sequence>MEKHLALAYIRIKLRDSVVNPFGKSEGNYFEEDQHTAECSVTHKVIVGLVQIENRTLSEAVLDSIIVEHGVSPAVKMSIAAHVSQLLKAESTAGLDATGGRGGVNAMAPRRETTSMRRRRGGLDATAMRQMEGRRRGWHGGTRYWSSGRGTITVDLL</sequence>
<dbReference type="GO" id="GO:0016872">
    <property type="term" value="F:intramolecular lyase activity"/>
    <property type="evidence" value="ECO:0007669"/>
    <property type="project" value="InterPro"/>
</dbReference>
<dbReference type="EnsemblPlants" id="ORUFI05G23340.1">
    <property type="protein sequence ID" value="ORUFI05G23340.1"/>
    <property type="gene ID" value="ORUFI05G23340"/>
</dbReference>
<evidence type="ECO:0000313" key="4">
    <source>
        <dbReference type="Proteomes" id="UP000008022"/>
    </source>
</evidence>
<evidence type="ECO:0000313" key="3">
    <source>
        <dbReference type="EnsemblPlants" id="ORUFI05G23340.1"/>
    </source>
</evidence>
<dbReference type="AlphaFoldDB" id="A0A0E0PPN7"/>
<organism evidence="3 4">
    <name type="scientific">Oryza rufipogon</name>
    <name type="common">Brownbeard rice</name>
    <name type="synonym">Asian wild rice</name>
    <dbReference type="NCBI Taxonomy" id="4529"/>
    <lineage>
        <taxon>Eukaryota</taxon>
        <taxon>Viridiplantae</taxon>
        <taxon>Streptophyta</taxon>
        <taxon>Embryophyta</taxon>
        <taxon>Tracheophyta</taxon>
        <taxon>Spermatophyta</taxon>
        <taxon>Magnoliopsida</taxon>
        <taxon>Liliopsida</taxon>
        <taxon>Poales</taxon>
        <taxon>Poaceae</taxon>
        <taxon>BOP clade</taxon>
        <taxon>Oryzoideae</taxon>
        <taxon>Oryzeae</taxon>
        <taxon>Oryzinae</taxon>
        <taxon>Oryza</taxon>
    </lineage>
</organism>
<dbReference type="OMA" id="TAMRQME"/>
<dbReference type="HOGENOM" id="CLU_1819035_0_0_1"/>
<dbReference type="InterPro" id="IPR016089">
    <property type="entry name" value="Chalcone_isomerase_bundle_sf"/>
</dbReference>
<evidence type="ECO:0000256" key="1">
    <source>
        <dbReference type="RuleBase" id="RU361158"/>
    </source>
</evidence>
<accession>A0A0E0PPN7</accession>
<dbReference type="Gramene" id="ORUFI05G23340.1">
    <property type="protein sequence ID" value="ORUFI05G23340.1"/>
    <property type="gene ID" value="ORUFI05G23340"/>
</dbReference>